<evidence type="ECO:0000313" key="4">
    <source>
        <dbReference type="EMBL" id="MDC1754572.1"/>
    </source>
</evidence>
<evidence type="ECO:0000313" key="3">
    <source>
        <dbReference type="EMBL" id="KAB4185571.1"/>
    </source>
</evidence>
<reference evidence="4" key="3">
    <citation type="submission" date="2022-10" db="EMBL/GenBank/DDBJ databases">
        <title>Human gut microbiome strain richness.</title>
        <authorList>
            <person name="Chen-Liaw A."/>
        </authorList>
    </citation>
    <scope>NUCLEOTIDE SEQUENCE</scope>
    <source>
        <strain evidence="4">A1_m1001262Bd0_191120</strain>
    </source>
</reference>
<organism evidence="2 5">
    <name type="scientific">Bacteroides uniformis</name>
    <dbReference type="NCBI Taxonomy" id="820"/>
    <lineage>
        <taxon>Bacteria</taxon>
        <taxon>Pseudomonadati</taxon>
        <taxon>Bacteroidota</taxon>
        <taxon>Bacteroidia</taxon>
        <taxon>Bacteroidales</taxon>
        <taxon>Bacteroidaceae</taxon>
        <taxon>Bacteroides</taxon>
    </lineage>
</organism>
<dbReference type="EMBL" id="WCTY01000009">
    <property type="protein sequence ID" value="KAB4185571.1"/>
    <property type="molecule type" value="Genomic_DNA"/>
</dbReference>
<name>A0A174LXS2_BACUN</name>
<dbReference type="EMBL" id="JAQNQY010000033">
    <property type="protein sequence ID" value="MDC1754572.1"/>
    <property type="molecule type" value="Genomic_DNA"/>
</dbReference>
<feature type="transmembrane region" description="Helical" evidence="1">
    <location>
        <begin position="6"/>
        <end position="21"/>
    </location>
</feature>
<dbReference type="InterPro" id="IPR049458">
    <property type="entry name" value="EpsG-like"/>
</dbReference>
<evidence type="ECO:0000313" key="5">
    <source>
        <dbReference type="Proteomes" id="UP000095419"/>
    </source>
</evidence>
<dbReference type="EMBL" id="CYZF01000010">
    <property type="protein sequence ID" value="CUP27781.1"/>
    <property type="molecule type" value="Genomic_DNA"/>
</dbReference>
<reference evidence="3 6" key="2">
    <citation type="journal article" date="2019" name="Nat. Med.">
        <title>A library of human gut bacterial isolates paired with longitudinal multiomics data enables mechanistic microbiome research.</title>
        <authorList>
            <person name="Poyet M."/>
            <person name="Groussin M."/>
            <person name="Gibbons S.M."/>
            <person name="Avila-Pacheco J."/>
            <person name="Jiang X."/>
            <person name="Kearney S.M."/>
            <person name="Perrotta A.R."/>
            <person name="Berdy B."/>
            <person name="Zhao S."/>
            <person name="Lieberman T.D."/>
            <person name="Swanson P.K."/>
            <person name="Smith M."/>
            <person name="Roesemann S."/>
            <person name="Alexander J.E."/>
            <person name="Rich S.A."/>
            <person name="Livny J."/>
            <person name="Vlamakis H."/>
            <person name="Clish C."/>
            <person name="Bullock K."/>
            <person name="Deik A."/>
            <person name="Scott J."/>
            <person name="Pierce K.A."/>
            <person name="Xavier R.J."/>
            <person name="Alm E.J."/>
        </authorList>
    </citation>
    <scope>NUCLEOTIDE SEQUENCE [LARGE SCALE GENOMIC DNA]</scope>
    <source>
        <strain evidence="3 6">BIOML-A19</strain>
    </source>
</reference>
<dbReference type="Pfam" id="PF14897">
    <property type="entry name" value="EpsG"/>
    <property type="match status" value="1"/>
</dbReference>
<feature type="transmembrane region" description="Helical" evidence="1">
    <location>
        <begin position="291"/>
        <end position="308"/>
    </location>
</feature>
<evidence type="ECO:0000313" key="2">
    <source>
        <dbReference type="EMBL" id="CUP27781.1"/>
    </source>
</evidence>
<feature type="transmembrane region" description="Helical" evidence="1">
    <location>
        <begin position="160"/>
        <end position="184"/>
    </location>
</feature>
<feature type="transmembrane region" description="Helical" evidence="1">
    <location>
        <begin position="191"/>
        <end position="212"/>
    </location>
</feature>
<feature type="transmembrane region" description="Helical" evidence="1">
    <location>
        <begin position="90"/>
        <end position="107"/>
    </location>
</feature>
<keyword evidence="1" id="KW-1133">Transmembrane helix</keyword>
<dbReference type="AlphaFoldDB" id="A0A174LXS2"/>
<keyword evidence="1" id="KW-0812">Transmembrane</keyword>
<dbReference type="RefSeq" id="WP_022401243.1">
    <property type="nucleotide sequence ID" value="NZ_CAKOCG010000011.1"/>
</dbReference>
<protein>
    <submittedName>
        <fullName evidence="3">EpsG family protein</fullName>
    </submittedName>
</protein>
<evidence type="ECO:0000256" key="1">
    <source>
        <dbReference type="SAM" id="Phobius"/>
    </source>
</evidence>
<feature type="transmembrane region" description="Helical" evidence="1">
    <location>
        <begin position="315"/>
        <end position="332"/>
    </location>
</feature>
<gene>
    <name evidence="2" type="ORF">ERS417307_03413</name>
    <name evidence="3" type="ORF">GAQ44_06040</name>
    <name evidence="4" type="ORF">POY80_19235</name>
</gene>
<proteinExistence type="predicted"/>
<evidence type="ECO:0000313" key="6">
    <source>
        <dbReference type="Proteomes" id="UP000487221"/>
    </source>
</evidence>
<feature type="transmembrane region" description="Helical" evidence="1">
    <location>
        <begin position="119"/>
        <end position="148"/>
    </location>
</feature>
<feature type="transmembrane region" description="Helical" evidence="1">
    <location>
        <begin position="232"/>
        <end position="253"/>
    </location>
</feature>
<dbReference type="Proteomes" id="UP000095419">
    <property type="component" value="Unassembled WGS sequence"/>
</dbReference>
<sequence>MLFYNVLFLFFLVFSFVTVITRKSNHRFEVLSILVLAFFVAFRDRVGADWSNYVEYYQSGYAPDKLSGNYEPVFMVLRDICYYLHFDYELFFYIISIFTLLCIRYSGRVLNVDNFTLVLFVYICMFFCNFQFNIVRSGAMASCMWVAFSQAAIGRQRCAFIWTLIAAGFHIIAILFIPIVYLIERPYKQKFVFILIALSYTILIFKLGHQLISHVPMLATFDRLDGYIDKDVDGNGITLGSALNLAIFFYMYMKYKKEYYVNRKFRVIVNVLFWGVVICSSLNAFSTIATRAGHVLNMSLIFVWPIILGRLNKKSIRGALYLVLCVYWFMYFNKSVNVEDIFGQSSLVPYQIEIKSIVR</sequence>
<dbReference type="Proteomes" id="UP001218502">
    <property type="component" value="Unassembled WGS sequence"/>
</dbReference>
<reference evidence="2 5" key="1">
    <citation type="submission" date="2015-09" db="EMBL/GenBank/DDBJ databases">
        <authorList>
            <consortium name="Pathogen Informatics"/>
        </authorList>
    </citation>
    <scope>NUCLEOTIDE SEQUENCE [LARGE SCALE GENOMIC DNA]</scope>
    <source>
        <strain evidence="2 5">2789STDY5608791</strain>
    </source>
</reference>
<accession>A0A174LXS2</accession>
<keyword evidence="1" id="KW-0472">Membrane</keyword>
<feature type="transmembrane region" description="Helical" evidence="1">
    <location>
        <begin position="265"/>
        <end position="285"/>
    </location>
</feature>
<dbReference type="Proteomes" id="UP000487221">
    <property type="component" value="Unassembled WGS sequence"/>
</dbReference>